<evidence type="ECO:0000313" key="1">
    <source>
        <dbReference type="EMBL" id="GAV62409.1"/>
    </source>
</evidence>
<comment type="caution">
    <text evidence="1">The sequence shown here is derived from an EMBL/GenBank/DDBJ whole genome shotgun (WGS) entry which is preliminary data.</text>
</comment>
<accession>A0A1Q3B387</accession>
<sequence>TIKLVGLSTLIQVSPSGLKAQPTCPKPS</sequence>
<evidence type="ECO:0000313" key="2">
    <source>
        <dbReference type="Proteomes" id="UP000187406"/>
    </source>
</evidence>
<feature type="non-terminal residue" evidence="1">
    <location>
        <position position="1"/>
    </location>
</feature>
<keyword evidence="2" id="KW-1185">Reference proteome</keyword>
<dbReference type="OrthoDB" id="1934939at2759"/>
<organism evidence="1 2">
    <name type="scientific">Cephalotus follicularis</name>
    <name type="common">Albany pitcher plant</name>
    <dbReference type="NCBI Taxonomy" id="3775"/>
    <lineage>
        <taxon>Eukaryota</taxon>
        <taxon>Viridiplantae</taxon>
        <taxon>Streptophyta</taxon>
        <taxon>Embryophyta</taxon>
        <taxon>Tracheophyta</taxon>
        <taxon>Spermatophyta</taxon>
        <taxon>Magnoliopsida</taxon>
        <taxon>eudicotyledons</taxon>
        <taxon>Gunneridae</taxon>
        <taxon>Pentapetalae</taxon>
        <taxon>rosids</taxon>
        <taxon>fabids</taxon>
        <taxon>Oxalidales</taxon>
        <taxon>Cephalotaceae</taxon>
        <taxon>Cephalotus</taxon>
    </lineage>
</organism>
<gene>
    <name evidence="1" type="ORF">CFOL_v3_05932</name>
</gene>
<name>A0A1Q3B387_CEPFO</name>
<protein>
    <submittedName>
        <fullName evidence="1">Rve domain-containing protein/RVT_3 domain-containing protein</fullName>
    </submittedName>
</protein>
<dbReference type="EMBL" id="BDDD01000255">
    <property type="protein sequence ID" value="GAV62409.1"/>
    <property type="molecule type" value="Genomic_DNA"/>
</dbReference>
<proteinExistence type="predicted"/>
<dbReference type="Proteomes" id="UP000187406">
    <property type="component" value="Unassembled WGS sequence"/>
</dbReference>
<dbReference type="AlphaFoldDB" id="A0A1Q3B387"/>
<reference evidence="2" key="1">
    <citation type="submission" date="2016-04" db="EMBL/GenBank/DDBJ databases">
        <title>Cephalotus genome sequencing.</title>
        <authorList>
            <person name="Fukushima K."/>
            <person name="Hasebe M."/>
            <person name="Fang X."/>
        </authorList>
    </citation>
    <scope>NUCLEOTIDE SEQUENCE [LARGE SCALE GENOMIC DNA]</scope>
    <source>
        <strain evidence="2">cv. St1</strain>
    </source>
</reference>